<dbReference type="Proteomes" id="UP000064967">
    <property type="component" value="Chromosome"/>
</dbReference>
<dbReference type="SUPFAM" id="SSF82549">
    <property type="entry name" value="DAK1/DegV-like"/>
    <property type="match status" value="1"/>
</dbReference>
<dbReference type="Gene3D" id="3.30.1180.10">
    <property type="match status" value="1"/>
</dbReference>
<organism evidence="2 3">
    <name type="scientific">Labilithrix luteola</name>
    <dbReference type="NCBI Taxonomy" id="1391654"/>
    <lineage>
        <taxon>Bacteria</taxon>
        <taxon>Pseudomonadati</taxon>
        <taxon>Myxococcota</taxon>
        <taxon>Polyangia</taxon>
        <taxon>Polyangiales</taxon>
        <taxon>Labilitrichaceae</taxon>
        <taxon>Labilithrix</taxon>
    </lineage>
</organism>
<keyword evidence="1" id="KW-0446">Lipid-binding</keyword>
<sequence length="303" mass="32314">MRIITNPGSNVSRRALQHYGIELSPQQIVVDGVSHDTREEVSIKDIDRWVWTAKEFPHVVGTTAQEFVSMFASASTKDPEIVVLLTSKKIIQTYAAATAAARTLQSRAATRHAQISIVDSGVTDAAVGLLAIAAGELARAGIPLRTVERALEMLASRLLCVFSPGGFEHLVKGGRASWLRARVATMLNLRALVGFSDGETSAFGTIRASEGARGAVTALANQFKTSFNRGRKVWVAIMHTGGDTVEHAHALLGELSDSLSVTYTYVRPLSPSIYLHLGPGTIGAAVVPVDDLPCELPTPPPLA</sequence>
<dbReference type="Pfam" id="PF02645">
    <property type="entry name" value="DegV"/>
    <property type="match status" value="1"/>
</dbReference>
<dbReference type="EMBL" id="CP012333">
    <property type="protein sequence ID" value="AKV02239.1"/>
    <property type="molecule type" value="Genomic_DNA"/>
</dbReference>
<dbReference type="InterPro" id="IPR003797">
    <property type="entry name" value="DegV"/>
</dbReference>
<protein>
    <recommendedName>
        <fullName evidence="4">DegV family protein</fullName>
    </recommendedName>
</protein>
<dbReference type="NCBIfam" id="TIGR00762">
    <property type="entry name" value="DegV"/>
    <property type="match status" value="1"/>
</dbReference>
<dbReference type="InterPro" id="IPR043168">
    <property type="entry name" value="DegV_C"/>
</dbReference>
<dbReference type="Gene3D" id="3.40.50.10170">
    <property type="match status" value="1"/>
</dbReference>
<dbReference type="PANTHER" id="PTHR33434">
    <property type="entry name" value="DEGV DOMAIN-CONTAINING PROTEIN DR_1986-RELATED"/>
    <property type="match status" value="1"/>
</dbReference>
<dbReference type="InterPro" id="IPR050270">
    <property type="entry name" value="DegV_domain_contain"/>
</dbReference>
<dbReference type="OrthoDB" id="5504486at2"/>
<evidence type="ECO:0000313" key="3">
    <source>
        <dbReference type="Proteomes" id="UP000064967"/>
    </source>
</evidence>
<evidence type="ECO:0008006" key="4">
    <source>
        <dbReference type="Google" id="ProtNLM"/>
    </source>
</evidence>
<gene>
    <name evidence="2" type="ORF">AKJ09_08902</name>
</gene>
<dbReference type="AlphaFoldDB" id="A0A0K1Q935"/>
<dbReference type="GO" id="GO:0008289">
    <property type="term" value="F:lipid binding"/>
    <property type="evidence" value="ECO:0007669"/>
    <property type="project" value="UniProtKB-KW"/>
</dbReference>
<dbReference type="RefSeq" id="WP_146653184.1">
    <property type="nucleotide sequence ID" value="NZ_CP012333.1"/>
</dbReference>
<dbReference type="PANTHER" id="PTHR33434:SF2">
    <property type="entry name" value="FATTY ACID-BINDING PROTEIN TM_1468"/>
    <property type="match status" value="1"/>
</dbReference>
<dbReference type="PROSITE" id="PS51482">
    <property type="entry name" value="DEGV"/>
    <property type="match status" value="1"/>
</dbReference>
<accession>A0A0K1Q935</accession>
<dbReference type="STRING" id="1391654.AKJ09_08902"/>
<keyword evidence="3" id="KW-1185">Reference proteome</keyword>
<evidence type="ECO:0000313" key="2">
    <source>
        <dbReference type="EMBL" id="AKV02239.1"/>
    </source>
</evidence>
<name>A0A0K1Q935_9BACT</name>
<evidence type="ECO:0000256" key="1">
    <source>
        <dbReference type="ARBA" id="ARBA00023121"/>
    </source>
</evidence>
<reference evidence="2 3" key="1">
    <citation type="submission" date="2015-08" db="EMBL/GenBank/DDBJ databases">
        <authorList>
            <person name="Babu N.S."/>
            <person name="Beckwith C.J."/>
            <person name="Beseler K.G."/>
            <person name="Brison A."/>
            <person name="Carone J.V."/>
            <person name="Caskin T.P."/>
            <person name="Diamond M."/>
            <person name="Durham M.E."/>
            <person name="Foxe J.M."/>
            <person name="Go M."/>
            <person name="Henderson B.A."/>
            <person name="Jones I.B."/>
            <person name="McGettigan J.A."/>
            <person name="Micheletti S.J."/>
            <person name="Nasrallah M.E."/>
            <person name="Ortiz D."/>
            <person name="Piller C.R."/>
            <person name="Privatt S.R."/>
            <person name="Schneider S.L."/>
            <person name="Sharp S."/>
            <person name="Smith T.C."/>
            <person name="Stanton J.D."/>
            <person name="Ullery H.E."/>
            <person name="Wilson R.J."/>
            <person name="Serrano M.G."/>
            <person name="Buck G."/>
            <person name="Lee V."/>
            <person name="Wang Y."/>
            <person name="Carvalho R."/>
            <person name="Voegtly L."/>
            <person name="Shi R."/>
            <person name="Duckworth R."/>
            <person name="Johnson A."/>
            <person name="Loviza R."/>
            <person name="Walstead R."/>
            <person name="Shah Z."/>
            <person name="Kiflezghi M."/>
            <person name="Wade K."/>
            <person name="Ball S.L."/>
            <person name="Bradley K.W."/>
            <person name="Asai D.J."/>
            <person name="Bowman C.A."/>
            <person name="Russell D.A."/>
            <person name="Pope W.H."/>
            <person name="Jacobs-Sera D."/>
            <person name="Hendrix R.W."/>
            <person name="Hatfull G.F."/>
        </authorList>
    </citation>
    <scope>NUCLEOTIDE SEQUENCE [LARGE SCALE GENOMIC DNA]</scope>
    <source>
        <strain evidence="2 3">DSM 27648</strain>
    </source>
</reference>
<proteinExistence type="predicted"/>
<dbReference type="KEGG" id="llu:AKJ09_08902"/>